<name>A0A173MBU7_9BACT</name>
<keyword evidence="1" id="KW-0812">Transmembrane</keyword>
<keyword evidence="1" id="KW-1133">Transmembrane helix</keyword>
<dbReference type="Gene3D" id="3.55.50.30">
    <property type="match status" value="1"/>
</dbReference>
<evidence type="ECO:0000259" key="3">
    <source>
        <dbReference type="Pfam" id="PF16344"/>
    </source>
</evidence>
<dbReference type="InterPro" id="IPR032508">
    <property type="entry name" value="FecR_C"/>
</dbReference>
<reference evidence="5" key="1">
    <citation type="submission" date="2017-01" db="EMBL/GenBank/DDBJ databases">
        <authorList>
            <person name="Varghese N."/>
            <person name="Submissions S."/>
        </authorList>
    </citation>
    <scope>NUCLEOTIDE SEQUENCE [LARGE SCALE GENOMIC DNA]</scope>
    <source>
        <strain evidence="5">DSM 21054</strain>
    </source>
</reference>
<gene>
    <name evidence="4" type="ORF">SAMN05421788_1136</name>
</gene>
<dbReference type="RefSeq" id="WP_076382305.1">
    <property type="nucleotide sequence ID" value="NZ_AP017422.1"/>
</dbReference>
<evidence type="ECO:0000256" key="1">
    <source>
        <dbReference type="SAM" id="Phobius"/>
    </source>
</evidence>
<dbReference type="EMBL" id="FTOR01000013">
    <property type="protein sequence ID" value="SIT33597.1"/>
    <property type="molecule type" value="Genomic_DNA"/>
</dbReference>
<dbReference type="InterPro" id="IPR006860">
    <property type="entry name" value="FecR"/>
</dbReference>
<dbReference type="Proteomes" id="UP000186917">
    <property type="component" value="Unassembled WGS sequence"/>
</dbReference>
<feature type="domain" description="FecR protein" evidence="2">
    <location>
        <begin position="182"/>
        <end position="276"/>
    </location>
</feature>
<dbReference type="KEGG" id="fln:FLA_1049"/>
<dbReference type="OrthoDB" id="641696at2"/>
<dbReference type="STRING" id="477680.SAMN05421788_1136"/>
<evidence type="ECO:0000259" key="2">
    <source>
        <dbReference type="Pfam" id="PF04773"/>
    </source>
</evidence>
<organism evidence="4 5">
    <name type="scientific">Filimonas lacunae</name>
    <dbReference type="NCBI Taxonomy" id="477680"/>
    <lineage>
        <taxon>Bacteria</taxon>
        <taxon>Pseudomonadati</taxon>
        <taxon>Bacteroidota</taxon>
        <taxon>Chitinophagia</taxon>
        <taxon>Chitinophagales</taxon>
        <taxon>Chitinophagaceae</taxon>
        <taxon>Filimonas</taxon>
    </lineage>
</organism>
<protein>
    <submittedName>
        <fullName evidence="4">FecR family protein</fullName>
    </submittedName>
</protein>
<proteinExistence type="predicted"/>
<dbReference type="Pfam" id="PF04773">
    <property type="entry name" value="FecR"/>
    <property type="match status" value="1"/>
</dbReference>
<dbReference type="Pfam" id="PF16344">
    <property type="entry name" value="FecR_C"/>
    <property type="match status" value="1"/>
</dbReference>
<accession>A0A173MBU7</accession>
<feature type="domain" description="Protein FecR C-terminal" evidence="3">
    <location>
        <begin position="322"/>
        <end position="388"/>
    </location>
</feature>
<dbReference type="PANTHER" id="PTHR30273">
    <property type="entry name" value="PERIPLASMIC SIGNAL SENSOR AND SIGMA FACTOR ACTIVATOR FECR-RELATED"/>
    <property type="match status" value="1"/>
</dbReference>
<evidence type="ECO:0000313" key="5">
    <source>
        <dbReference type="Proteomes" id="UP000186917"/>
    </source>
</evidence>
<keyword evidence="5" id="KW-1185">Reference proteome</keyword>
<dbReference type="Gene3D" id="2.60.120.1440">
    <property type="match status" value="1"/>
</dbReference>
<dbReference type="PANTHER" id="PTHR30273:SF2">
    <property type="entry name" value="PROTEIN FECR"/>
    <property type="match status" value="1"/>
</dbReference>
<dbReference type="InterPro" id="IPR012373">
    <property type="entry name" value="Ferrdict_sens_TM"/>
</dbReference>
<dbReference type="AlphaFoldDB" id="A0A173MBU7"/>
<dbReference type="GO" id="GO:0016989">
    <property type="term" value="F:sigma factor antagonist activity"/>
    <property type="evidence" value="ECO:0007669"/>
    <property type="project" value="TreeGrafter"/>
</dbReference>
<sequence length="391" mass="42418">MPAPNFRQLFQQYLQGRLQPSQLKALRTHVQAAEETEELDQLLLEAYTNPALQAGGEAAAEWVRLQNSIAAGSATVMPMPKPAARRLWVIGIAAALCALSVALWLVIPTRTATNNGRSAASAGAIVPGKPGAILTLSDGRRLVLDSMGNGQIATDNGSTLVLNNNQLIYNAATAGTASAIHTLTTPAGKQFRLALPDGTQVWLNAASSIEFPSAFNGRERTIRVTGEAYLEVVPAKNQPFYIVTQQAKVAVLGTGLNVSAYNDDAVSSITLATGSIQVSDLHASAATLVQLVPGQQALLKTDAAMVVQQVNLNEVTAWKNNRFFYRSVPAKDFLKAIARWYNITVEYEGKVPDQELWINYSRDQPLETTLEVLRNSNIRFELVQRRLIVKE</sequence>
<evidence type="ECO:0000313" key="4">
    <source>
        <dbReference type="EMBL" id="SIT33597.1"/>
    </source>
</evidence>
<feature type="transmembrane region" description="Helical" evidence="1">
    <location>
        <begin position="87"/>
        <end position="107"/>
    </location>
</feature>
<keyword evidence="1" id="KW-0472">Membrane</keyword>